<keyword evidence="1" id="KW-0472">Membrane</keyword>
<feature type="transmembrane region" description="Helical" evidence="1">
    <location>
        <begin position="95"/>
        <end position="119"/>
    </location>
</feature>
<dbReference type="Proteomes" id="UP000541969">
    <property type="component" value="Unassembled WGS sequence"/>
</dbReference>
<dbReference type="RefSeq" id="WP_179714911.1">
    <property type="nucleotide sequence ID" value="NZ_JACBZT010000001.1"/>
</dbReference>
<feature type="transmembrane region" description="Helical" evidence="1">
    <location>
        <begin position="25"/>
        <end position="44"/>
    </location>
</feature>
<evidence type="ECO:0000313" key="3">
    <source>
        <dbReference type="Proteomes" id="UP000541969"/>
    </source>
</evidence>
<reference evidence="2 3" key="1">
    <citation type="submission" date="2020-07" db="EMBL/GenBank/DDBJ databases">
        <title>Sequencing the genomes of 1000 actinobacteria strains.</title>
        <authorList>
            <person name="Klenk H.-P."/>
        </authorList>
    </citation>
    <scope>NUCLEOTIDE SEQUENCE [LARGE SCALE GENOMIC DNA]</scope>
    <source>
        <strain evidence="2 3">DSM 104001</strain>
    </source>
</reference>
<keyword evidence="1" id="KW-0812">Transmembrane</keyword>
<accession>A0A853CDC7</accession>
<evidence type="ECO:0008006" key="4">
    <source>
        <dbReference type="Google" id="ProtNLM"/>
    </source>
</evidence>
<keyword evidence="3" id="KW-1185">Reference proteome</keyword>
<dbReference type="AlphaFoldDB" id="A0A853CDC7"/>
<protein>
    <recommendedName>
        <fullName evidence="4">DUF4386 family protein</fullName>
    </recommendedName>
</protein>
<name>A0A853CDC7_9ACTN</name>
<comment type="caution">
    <text evidence="2">The sequence shown here is derived from an EMBL/GenBank/DDBJ whole genome shotgun (WGS) entry which is preliminary data.</text>
</comment>
<evidence type="ECO:0000313" key="2">
    <source>
        <dbReference type="EMBL" id="NYJ04153.1"/>
    </source>
</evidence>
<organism evidence="2 3">
    <name type="scientific">Petropleomorpha daqingensis</name>
    <dbReference type="NCBI Taxonomy" id="2026353"/>
    <lineage>
        <taxon>Bacteria</taxon>
        <taxon>Bacillati</taxon>
        <taxon>Actinomycetota</taxon>
        <taxon>Actinomycetes</taxon>
        <taxon>Geodermatophilales</taxon>
        <taxon>Geodermatophilaceae</taxon>
        <taxon>Petropleomorpha</taxon>
    </lineage>
</organism>
<feature type="transmembrane region" description="Helical" evidence="1">
    <location>
        <begin position="139"/>
        <end position="160"/>
    </location>
</feature>
<keyword evidence="1" id="KW-1133">Transmembrane helix</keyword>
<evidence type="ECO:0000256" key="1">
    <source>
        <dbReference type="SAM" id="Phobius"/>
    </source>
</evidence>
<sequence length="211" mass="21991">MTRPLTDPLPTGLDDRARAAGNGRLAGLALMAGCVLATLGFLGVSLTMHGPEAAWPTDPLWQPMYGVALAGNLLVVLGLPAILAVHGSAARRLTLVGYVGIFAPLAMLNVAETTVEAFVKPYLATHGGFPEETPAGLNAFEAVALVLLIIGAVCFAIAVFRARILPIWVGVAVLLSVVCAFFLHGGAIVFVSDYVLFAALFWVGVRAARAE</sequence>
<dbReference type="EMBL" id="JACBZT010000001">
    <property type="protein sequence ID" value="NYJ04153.1"/>
    <property type="molecule type" value="Genomic_DNA"/>
</dbReference>
<proteinExistence type="predicted"/>
<feature type="transmembrane region" description="Helical" evidence="1">
    <location>
        <begin position="165"/>
        <end position="183"/>
    </location>
</feature>
<feature type="transmembrane region" description="Helical" evidence="1">
    <location>
        <begin position="64"/>
        <end position="83"/>
    </location>
</feature>
<gene>
    <name evidence="2" type="ORF">GGQ55_000431</name>
</gene>
<feature type="transmembrane region" description="Helical" evidence="1">
    <location>
        <begin position="189"/>
        <end position="208"/>
    </location>
</feature>